<evidence type="ECO:0000256" key="7">
    <source>
        <dbReference type="ARBA" id="ARBA00023065"/>
    </source>
</evidence>
<name>A0A1G7L0B1_9SPHN</name>
<dbReference type="GO" id="GO:0008381">
    <property type="term" value="F:mechanosensitive monoatomic ion channel activity"/>
    <property type="evidence" value="ECO:0007669"/>
    <property type="project" value="UniProtKB-UniRule"/>
</dbReference>
<dbReference type="EMBL" id="WSUT01000005">
    <property type="protein sequence ID" value="MWC43498.1"/>
    <property type="molecule type" value="Genomic_DNA"/>
</dbReference>
<dbReference type="AlphaFoldDB" id="A0A1G7L0B1"/>
<dbReference type="Proteomes" id="UP000323502">
    <property type="component" value="Unassembled WGS sequence"/>
</dbReference>
<dbReference type="GO" id="GO:0005886">
    <property type="term" value="C:plasma membrane"/>
    <property type="evidence" value="ECO:0007669"/>
    <property type="project" value="UniProtKB-SubCell"/>
</dbReference>
<dbReference type="RefSeq" id="WP_149682378.1">
    <property type="nucleotide sequence ID" value="NZ_FNBI01000003.1"/>
</dbReference>
<keyword evidence="7 10" id="KW-0406">Ion transport</keyword>
<evidence type="ECO:0000256" key="9">
    <source>
        <dbReference type="ARBA" id="ARBA00023303"/>
    </source>
</evidence>
<evidence type="ECO:0000256" key="4">
    <source>
        <dbReference type="ARBA" id="ARBA00022475"/>
    </source>
</evidence>
<dbReference type="InterPro" id="IPR036019">
    <property type="entry name" value="MscL_channel"/>
</dbReference>
<keyword evidence="4 10" id="KW-1003">Cell membrane</keyword>
<protein>
    <recommendedName>
        <fullName evidence="10">Large-conductance mechanosensitive channel</fullName>
    </recommendedName>
</protein>
<feature type="transmembrane region" description="Helical" evidence="10">
    <location>
        <begin position="41"/>
        <end position="60"/>
    </location>
</feature>
<sequence>MAGLFKEFQTFIARGNVLDLAVGVIIGGAFGGITKSLTDDVIMPVVGWIFGGFDFSSYFFRLGPIPASYRGSPDSYAALKAAGVPLLGYGEFITVVINFVILAFIVFMLVRSVNRLVALAEHEKKQGTAPPAADPADVVLLREIRDELRSRSTPPTASEPR</sequence>
<comment type="similarity">
    <text evidence="2 10">Belongs to the MscL family.</text>
</comment>
<dbReference type="InterPro" id="IPR037673">
    <property type="entry name" value="MSC/AndL"/>
</dbReference>
<dbReference type="PRINTS" id="PR01264">
    <property type="entry name" value="MECHCHANNEL"/>
</dbReference>
<evidence type="ECO:0000256" key="3">
    <source>
        <dbReference type="ARBA" id="ARBA00022448"/>
    </source>
</evidence>
<dbReference type="NCBIfam" id="NF010557">
    <property type="entry name" value="PRK13952.1"/>
    <property type="match status" value="1"/>
</dbReference>
<comment type="function">
    <text evidence="10">Channel that opens in response to stretch forces in the membrane lipid bilayer. May participate in the regulation of osmotic pressure changes within the cell.</text>
</comment>
<gene>
    <name evidence="10 11" type="primary">mscL</name>
    <name evidence="11" type="ORF">GQR91_07480</name>
    <name evidence="12" type="ORF">SAMN05216557_103328</name>
</gene>
<dbReference type="OrthoDB" id="9810350at2"/>
<evidence type="ECO:0000313" key="13">
    <source>
        <dbReference type="Proteomes" id="UP000323502"/>
    </source>
</evidence>
<evidence type="ECO:0000256" key="10">
    <source>
        <dbReference type="HAMAP-Rule" id="MF_00115"/>
    </source>
</evidence>
<evidence type="ECO:0000256" key="5">
    <source>
        <dbReference type="ARBA" id="ARBA00022692"/>
    </source>
</evidence>
<dbReference type="InterPro" id="IPR001185">
    <property type="entry name" value="MS_channel"/>
</dbReference>
<organism evidence="12 13">
    <name type="scientific">Sphingomonas carotinifaciens</name>
    <dbReference type="NCBI Taxonomy" id="1166323"/>
    <lineage>
        <taxon>Bacteria</taxon>
        <taxon>Pseudomonadati</taxon>
        <taxon>Pseudomonadota</taxon>
        <taxon>Alphaproteobacteria</taxon>
        <taxon>Sphingomonadales</taxon>
        <taxon>Sphingomonadaceae</taxon>
        <taxon>Sphingomonas</taxon>
    </lineage>
</organism>
<keyword evidence="8 10" id="KW-0472">Membrane</keyword>
<dbReference type="EMBL" id="FNBI01000003">
    <property type="protein sequence ID" value="SDF42905.1"/>
    <property type="molecule type" value="Genomic_DNA"/>
</dbReference>
<comment type="subcellular location">
    <subcellularLocation>
        <location evidence="10">Cell inner membrane</location>
        <topology evidence="10">Multi-pass membrane protein</topology>
    </subcellularLocation>
    <subcellularLocation>
        <location evidence="1">Cell membrane</location>
        <topology evidence="1">Multi-pass membrane protein</topology>
    </subcellularLocation>
</comment>
<dbReference type="PANTHER" id="PTHR30266">
    <property type="entry name" value="MECHANOSENSITIVE CHANNEL MSCL"/>
    <property type="match status" value="1"/>
</dbReference>
<feature type="transmembrane region" description="Helical" evidence="10">
    <location>
        <begin position="92"/>
        <end position="110"/>
    </location>
</feature>
<dbReference type="InterPro" id="IPR019823">
    <property type="entry name" value="Mechanosensitive_channel_CS"/>
</dbReference>
<reference evidence="11 14" key="2">
    <citation type="submission" date="2019-12" db="EMBL/GenBank/DDBJ databases">
        <authorList>
            <person name="Zheng J."/>
        </authorList>
    </citation>
    <scope>NUCLEOTIDE SEQUENCE [LARGE SCALE GENOMIC DNA]</scope>
    <source>
        <strain evidence="11 14">DSM 27347</strain>
    </source>
</reference>
<evidence type="ECO:0000313" key="11">
    <source>
        <dbReference type="EMBL" id="MWC43498.1"/>
    </source>
</evidence>
<dbReference type="Gene3D" id="1.10.1200.120">
    <property type="entry name" value="Large-conductance mechanosensitive channel, MscL, domain 1"/>
    <property type="match status" value="1"/>
</dbReference>
<keyword evidence="6 10" id="KW-1133">Transmembrane helix</keyword>
<keyword evidence="5 10" id="KW-0812">Transmembrane</keyword>
<reference evidence="12 13" key="1">
    <citation type="submission" date="2016-10" db="EMBL/GenBank/DDBJ databases">
        <authorList>
            <person name="Varghese N."/>
            <person name="Submissions S."/>
        </authorList>
    </citation>
    <scope>NUCLEOTIDE SEQUENCE [LARGE SCALE GENOMIC DNA]</scope>
    <source>
        <strain evidence="12 13">S7-754</strain>
    </source>
</reference>
<dbReference type="PANTHER" id="PTHR30266:SF2">
    <property type="entry name" value="LARGE-CONDUCTANCE MECHANOSENSITIVE CHANNEL"/>
    <property type="match status" value="1"/>
</dbReference>
<evidence type="ECO:0000256" key="8">
    <source>
        <dbReference type="ARBA" id="ARBA00023136"/>
    </source>
</evidence>
<evidence type="ECO:0000313" key="14">
    <source>
        <dbReference type="Proteomes" id="UP000436801"/>
    </source>
</evidence>
<dbReference type="NCBIfam" id="TIGR00220">
    <property type="entry name" value="mscL"/>
    <property type="match status" value="1"/>
</dbReference>
<evidence type="ECO:0000256" key="1">
    <source>
        <dbReference type="ARBA" id="ARBA00004651"/>
    </source>
</evidence>
<comment type="subunit">
    <text evidence="10">Homopentamer.</text>
</comment>
<dbReference type="Pfam" id="PF01741">
    <property type="entry name" value="MscL"/>
    <property type="match status" value="1"/>
</dbReference>
<keyword evidence="10" id="KW-0997">Cell inner membrane</keyword>
<evidence type="ECO:0000256" key="2">
    <source>
        <dbReference type="ARBA" id="ARBA00007254"/>
    </source>
</evidence>
<dbReference type="HAMAP" id="MF_00115">
    <property type="entry name" value="MscL"/>
    <property type="match status" value="1"/>
</dbReference>
<dbReference type="SUPFAM" id="SSF81330">
    <property type="entry name" value="Gated mechanosensitive channel"/>
    <property type="match status" value="1"/>
</dbReference>
<feature type="transmembrane region" description="Helical" evidence="10">
    <location>
        <begin position="12"/>
        <end position="34"/>
    </location>
</feature>
<proteinExistence type="inferred from homology"/>
<evidence type="ECO:0000313" key="12">
    <source>
        <dbReference type="EMBL" id="SDF42905.1"/>
    </source>
</evidence>
<evidence type="ECO:0000256" key="6">
    <source>
        <dbReference type="ARBA" id="ARBA00022989"/>
    </source>
</evidence>
<keyword evidence="13" id="KW-1185">Reference proteome</keyword>
<accession>A0A1G7L0B1</accession>
<dbReference type="PROSITE" id="PS01327">
    <property type="entry name" value="MSCL"/>
    <property type="match status" value="1"/>
</dbReference>
<keyword evidence="9 10" id="KW-0407">Ion channel</keyword>
<keyword evidence="3 10" id="KW-0813">Transport</keyword>
<dbReference type="Proteomes" id="UP000436801">
    <property type="component" value="Unassembled WGS sequence"/>
</dbReference>